<dbReference type="CDD" id="cd12148">
    <property type="entry name" value="fungal_TF_MHR"/>
    <property type="match status" value="1"/>
</dbReference>
<evidence type="ECO:0000256" key="6">
    <source>
        <dbReference type="ARBA" id="ARBA00023242"/>
    </source>
</evidence>
<evidence type="ECO:0000313" key="9">
    <source>
        <dbReference type="EMBL" id="KAK3213732.1"/>
    </source>
</evidence>
<comment type="caution">
    <text evidence="9">The sequence shown here is derived from an EMBL/GenBank/DDBJ whole genome shotgun (WGS) entry which is preliminary data.</text>
</comment>
<evidence type="ECO:0000256" key="2">
    <source>
        <dbReference type="ARBA" id="ARBA00022833"/>
    </source>
</evidence>
<dbReference type="PANTHER" id="PTHR31944:SF131">
    <property type="entry name" value="HEME-RESPONSIVE ZINC FINGER TRANSCRIPTION FACTOR HAP1"/>
    <property type="match status" value="1"/>
</dbReference>
<keyword evidence="2" id="KW-0862">Zinc</keyword>
<evidence type="ECO:0000256" key="3">
    <source>
        <dbReference type="ARBA" id="ARBA00023015"/>
    </source>
</evidence>
<evidence type="ECO:0000256" key="5">
    <source>
        <dbReference type="ARBA" id="ARBA00023163"/>
    </source>
</evidence>
<keyword evidence="5" id="KW-0804">Transcription</keyword>
<dbReference type="GO" id="GO:0016747">
    <property type="term" value="F:acyltransferase activity, transferring groups other than amino-acyl groups"/>
    <property type="evidence" value="ECO:0007669"/>
    <property type="project" value="InterPro"/>
</dbReference>
<dbReference type="PANTHER" id="PTHR31944">
    <property type="entry name" value="HEME-RESPONSIVE ZINC FINGER TRANSCRIPTION FACTOR HAP1"/>
    <property type="match status" value="1"/>
</dbReference>
<dbReference type="GO" id="GO:0000978">
    <property type="term" value="F:RNA polymerase II cis-regulatory region sequence-specific DNA binding"/>
    <property type="evidence" value="ECO:0007669"/>
    <property type="project" value="TreeGrafter"/>
</dbReference>
<dbReference type="InterPro" id="IPR051430">
    <property type="entry name" value="Fungal_TF_Env_Response"/>
</dbReference>
<evidence type="ECO:0000259" key="8">
    <source>
        <dbReference type="PROSITE" id="PS51186"/>
    </source>
</evidence>
<proteinExistence type="predicted"/>
<dbReference type="InterPro" id="IPR016181">
    <property type="entry name" value="Acyl_CoA_acyltransferase"/>
</dbReference>
<dbReference type="SMART" id="SM00906">
    <property type="entry name" value="Fungal_trans"/>
    <property type="match status" value="1"/>
</dbReference>
<organism evidence="9 10">
    <name type="scientific">Pseudopithomyces chartarum</name>
    <dbReference type="NCBI Taxonomy" id="1892770"/>
    <lineage>
        <taxon>Eukaryota</taxon>
        <taxon>Fungi</taxon>
        <taxon>Dikarya</taxon>
        <taxon>Ascomycota</taxon>
        <taxon>Pezizomycotina</taxon>
        <taxon>Dothideomycetes</taxon>
        <taxon>Pleosporomycetidae</taxon>
        <taxon>Pleosporales</taxon>
        <taxon>Massarineae</taxon>
        <taxon>Didymosphaeriaceae</taxon>
        <taxon>Pseudopithomyces</taxon>
    </lineage>
</organism>
<protein>
    <recommendedName>
        <fullName evidence="8">N-acetyltransferase domain-containing protein</fullName>
    </recommendedName>
</protein>
<dbReference type="InterPro" id="IPR007219">
    <property type="entry name" value="XnlR_reg_dom"/>
</dbReference>
<keyword evidence="6" id="KW-0539">Nucleus</keyword>
<keyword evidence="4" id="KW-0238">DNA-binding</keyword>
<feature type="compositionally biased region" description="Polar residues" evidence="7">
    <location>
        <begin position="49"/>
        <end position="65"/>
    </location>
</feature>
<dbReference type="Gene3D" id="3.40.630.30">
    <property type="match status" value="1"/>
</dbReference>
<dbReference type="GO" id="GO:0005634">
    <property type="term" value="C:nucleus"/>
    <property type="evidence" value="ECO:0007669"/>
    <property type="project" value="TreeGrafter"/>
</dbReference>
<keyword evidence="10" id="KW-1185">Reference proteome</keyword>
<dbReference type="PROSITE" id="PS51186">
    <property type="entry name" value="GNAT"/>
    <property type="match status" value="1"/>
</dbReference>
<dbReference type="GO" id="GO:0006351">
    <property type="term" value="P:DNA-templated transcription"/>
    <property type="evidence" value="ECO:0007669"/>
    <property type="project" value="InterPro"/>
</dbReference>
<dbReference type="EMBL" id="WVTA01000004">
    <property type="protein sequence ID" value="KAK3213732.1"/>
    <property type="molecule type" value="Genomic_DNA"/>
</dbReference>
<feature type="domain" description="N-acetyltransferase" evidence="8">
    <location>
        <begin position="547"/>
        <end position="691"/>
    </location>
</feature>
<gene>
    <name evidence="9" type="ORF">GRF29_28g793988</name>
</gene>
<feature type="region of interest" description="Disordered" evidence="7">
    <location>
        <begin position="1"/>
        <end position="24"/>
    </location>
</feature>
<evidence type="ECO:0000256" key="7">
    <source>
        <dbReference type="SAM" id="MobiDB-lite"/>
    </source>
</evidence>
<dbReference type="Pfam" id="PF13302">
    <property type="entry name" value="Acetyltransf_3"/>
    <property type="match status" value="1"/>
</dbReference>
<dbReference type="Proteomes" id="UP001280581">
    <property type="component" value="Unassembled WGS sequence"/>
</dbReference>
<sequence length="1417" mass="159743">MAAKRDCAWAATPRRPRRVRGPSRISQVEQKIDGLVASLSKPNVPDATEATTSAPEGRSHATTGTHRLAGRERPIAPGSWLMFPESFEEQTPMPDLGGSGEAPEMVNDAEVEAAEINNDVEYLTKLRSIHSFADREDTDNSLGPFYHRRKQEPTIADQQVKDLLDNGQADILLNSYRAIYDLRSHQQYPSDRIIGHLLVIRRIDDQIQDSFFTEETVGLDLADPRISMNFHLLESQLDEWRRERYSDEFQILLDLSSAYTDMQLHSIALRPAKSSLRGFSSDTSRLNALLATLEACKRYLDTFLACPTSDYHILAFSEWFRIPNVVMTLARLCIPSDAHCAAQWDVKAAHERGRLDLYLESLCYRMKSLSTYKKSQNFHADFYWAMEMIMEMTKSWFMNKIKVKAASSDISTPEMMPNITHGLLTDISAASTAPSMHEGPGCPLTSLDSDFNLDCSIRHDPLSVIRNIDFDMDKLFDVGLWGDESYFGMGFAREQKMADYEFHIDTPRLVISYLDYKQDSHCDFLVDLYNSEKVLSASIASPVPDRESARQKIQSDDQIWTSGYGRYLVSVKTPGDLPDTDSVPFSERAKGYTRIGVVTMKFRESDGAPPAPDVGYGLLPAFQGKGYATEAAAALIKWFEEEKGRTEFFGFCDPSNEGSKNVLRRLGFEERGVKAIKGLKPDEVYTFLFPPITPEAALKPTENIPSGHARNTASPEETCGCEYENLPVPPLRPRNEGQETPSTTTTAAPPNPDIEALGARIKLLESQLEDALKKSTRSIPSTSSTVVTPVSSIETAESRIGGTFYIHHGNPALGQSPNMHRNITHKKRMYGQSHWMSLSVIMVKDVAEMIDMHSRDPNAKESCEKVFIRMRRCKQMARTIKGQREPPWPCPPTTELPPKLVADDLIDCYLRTHETIYRILHIPSFKKSYESLWTTDSEPDSTFLVQLKLVLAIGAATYDDKFSLRSSAMRWVHEGETWIANPHLKSRLNFQYVQIYCLQLLAREAAAVGEDMVFLSTGNLVRSAMFLGLHRDPVHLPARTTFANEMHRRVWSTILEICLQTSLYSGSPPLICIDDFDTQPPRNYDDDQLELEEVSPKPDNSLTQTSVSISLRKSFSARLAVAKFLNDFASSGTHEETLRLDSELRLAYKVLRSTLRGFSPSDGISLSDFQLRVMETIMNRYLCALHSPFFAPSLSDNTYAYSRKTVLETSLKMWYAFYPLPENAEKSSCKDGRSHGRRDDFQRLVTCGHGFFRSAALQSVLMIAVEVRTQLQEDDSLSPTLPRRDLFAVLESAPEWSLECMEAGETNVKGYVFACLMLAYAKGLGEGLDKAAIAKLLVETVGTAEDRGLEILEKMLERDMAEQDQADMVNWSIDLTPEMVAEWDPMQMASNAAMDPYRFDPMNWINDQANLHTSMFY</sequence>
<name>A0AAN6M2L7_9PLEO</name>
<reference evidence="9 10" key="1">
    <citation type="submission" date="2021-02" db="EMBL/GenBank/DDBJ databases">
        <title>Genome assembly of Pseudopithomyces chartarum.</title>
        <authorList>
            <person name="Jauregui R."/>
            <person name="Singh J."/>
            <person name="Voisey C."/>
        </authorList>
    </citation>
    <scope>NUCLEOTIDE SEQUENCE [LARGE SCALE GENOMIC DNA]</scope>
    <source>
        <strain evidence="9 10">AGR01</strain>
    </source>
</reference>
<accession>A0AAN6M2L7</accession>
<dbReference type="GO" id="GO:0001228">
    <property type="term" value="F:DNA-binding transcription activator activity, RNA polymerase II-specific"/>
    <property type="evidence" value="ECO:0007669"/>
    <property type="project" value="TreeGrafter"/>
</dbReference>
<dbReference type="GO" id="GO:0008270">
    <property type="term" value="F:zinc ion binding"/>
    <property type="evidence" value="ECO:0007669"/>
    <property type="project" value="InterPro"/>
</dbReference>
<evidence type="ECO:0000256" key="1">
    <source>
        <dbReference type="ARBA" id="ARBA00022723"/>
    </source>
</evidence>
<feature type="region of interest" description="Disordered" evidence="7">
    <location>
        <begin position="39"/>
        <end position="72"/>
    </location>
</feature>
<keyword evidence="3" id="KW-0805">Transcription regulation</keyword>
<feature type="region of interest" description="Disordered" evidence="7">
    <location>
        <begin position="698"/>
        <end position="752"/>
    </location>
</feature>
<keyword evidence="1" id="KW-0479">Metal-binding</keyword>
<dbReference type="Pfam" id="PF04082">
    <property type="entry name" value="Fungal_trans"/>
    <property type="match status" value="1"/>
</dbReference>
<dbReference type="InterPro" id="IPR000182">
    <property type="entry name" value="GNAT_dom"/>
</dbReference>
<evidence type="ECO:0000256" key="4">
    <source>
        <dbReference type="ARBA" id="ARBA00023125"/>
    </source>
</evidence>
<dbReference type="SUPFAM" id="SSF55729">
    <property type="entry name" value="Acyl-CoA N-acyltransferases (Nat)"/>
    <property type="match status" value="1"/>
</dbReference>
<evidence type="ECO:0000313" key="10">
    <source>
        <dbReference type="Proteomes" id="UP001280581"/>
    </source>
</evidence>